<sequence>MSMHFTQQGAVKRKSNRSVLMNYMLRDGWQISFLEEDCKTSLPRRLVFHDPGKILEMQIRWGEEKTNEDVQQTMRDIAIGRPGSIWLILTLEQYSKLTAVSPDAPNPSAHPSRAFERVTRPFIEPHLKTNVEVGKVLVFAFTVIDWSEIFIDHRQPSEPLLETRRGHRKKSNAPQPRSFCFPYRSCRRGIKVG</sequence>
<accession>A0A4Q7XXC8</accession>
<comment type="caution">
    <text evidence="1">The sequence shown here is derived from an EMBL/GenBank/DDBJ whole genome shotgun (WGS) entry which is preliminary data.</text>
</comment>
<keyword evidence="2" id="KW-1185">Reference proteome</keyword>
<name>A0A4Q7XXC8_9BACT</name>
<organism evidence="1 2">
    <name type="scientific">Edaphobacter modestus</name>
    <dbReference type="NCBI Taxonomy" id="388466"/>
    <lineage>
        <taxon>Bacteria</taxon>
        <taxon>Pseudomonadati</taxon>
        <taxon>Acidobacteriota</taxon>
        <taxon>Terriglobia</taxon>
        <taxon>Terriglobales</taxon>
        <taxon>Acidobacteriaceae</taxon>
        <taxon>Edaphobacter</taxon>
    </lineage>
</organism>
<evidence type="ECO:0000313" key="2">
    <source>
        <dbReference type="Proteomes" id="UP000292958"/>
    </source>
</evidence>
<gene>
    <name evidence="1" type="ORF">BDD14_6614</name>
</gene>
<evidence type="ECO:0000313" key="1">
    <source>
        <dbReference type="EMBL" id="RZU29022.1"/>
    </source>
</evidence>
<dbReference type="Proteomes" id="UP000292958">
    <property type="component" value="Unassembled WGS sequence"/>
</dbReference>
<proteinExistence type="predicted"/>
<reference evidence="1 2" key="1">
    <citation type="submission" date="2019-02" db="EMBL/GenBank/DDBJ databases">
        <title>Genomic Encyclopedia of Archaeal and Bacterial Type Strains, Phase II (KMG-II): from individual species to whole genera.</title>
        <authorList>
            <person name="Goeker M."/>
        </authorList>
    </citation>
    <scope>NUCLEOTIDE SEQUENCE [LARGE SCALE GENOMIC DNA]</scope>
    <source>
        <strain evidence="1 2">DSM 18101</strain>
    </source>
</reference>
<dbReference type="EMBL" id="SHKW01000008">
    <property type="protein sequence ID" value="RZU29022.1"/>
    <property type="molecule type" value="Genomic_DNA"/>
</dbReference>
<protein>
    <submittedName>
        <fullName evidence="1">Uncharacterized protein</fullName>
    </submittedName>
</protein>
<dbReference type="AlphaFoldDB" id="A0A4Q7XXC8"/>